<organism evidence="1 2">
    <name type="scientific">Ampelomyces quisqualis</name>
    <name type="common">Powdery mildew agent</name>
    <dbReference type="NCBI Taxonomy" id="50730"/>
    <lineage>
        <taxon>Eukaryota</taxon>
        <taxon>Fungi</taxon>
        <taxon>Dikarya</taxon>
        <taxon>Ascomycota</taxon>
        <taxon>Pezizomycotina</taxon>
        <taxon>Dothideomycetes</taxon>
        <taxon>Pleosporomycetidae</taxon>
        <taxon>Pleosporales</taxon>
        <taxon>Pleosporineae</taxon>
        <taxon>Phaeosphaeriaceae</taxon>
        <taxon>Ampelomyces</taxon>
    </lineage>
</organism>
<accession>A0A6A5R3G5</accession>
<evidence type="ECO:0000313" key="2">
    <source>
        <dbReference type="Proteomes" id="UP000800096"/>
    </source>
</evidence>
<evidence type="ECO:0000313" key="1">
    <source>
        <dbReference type="EMBL" id="KAF1921710.1"/>
    </source>
</evidence>
<dbReference type="OrthoDB" id="360540at2759"/>
<evidence type="ECO:0008006" key="3">
    <source>
        <dbReference type="Google" id="ProtNLM"/>
    </source>
</evidence>
<dbReference type="AlphaFoldDB" id="A0A6A5R3G5"/>
<dbReference type="EMBL" id="ML979132">
    <property type="protein sequence ID" value="KAF1921710.1"/>
    <property type="molecule type" value="Genomic_DNA"/>
</dbReference>
<proteinExistence type="predicted"/>
<dbReference type="Proteomes" id="UP000800096">
    <property type="component" value="Unassembled WGS sequence"/>
</dbReference>
<reference evidence="1" key="1">
    <citation type="journal article" date="2020" name="Stud. Mycol.">
        <title>101 Dothideomycetes genomes: a test case for predicting lifestyles and emergence of pathogens.</title>
        <authorList>
            <person name="Haridas S."/>
            <person name="Albert R."/>
            <person name="Binder M."/>
            <person name="Bloem J."/>
            <person name="Labutti K."/>
            <person name="Salamov A."/>
            <person name="Andreopoulos B."/>
            <person name="Baker S."/>
            <person name="Barry K."/>
            <person name="Bills G."/>
            <person name="Bluhm B."/>
            <person name="Cannon C."/>
            <person name="Castanera R."/>
            <person name="Culley D."/>
            <person name="Daum C."/>
            <person name="Ezra D."/>
            <person name="Gonzalez J."/>
            <person name="Henrissat B."/>
            <person name="Kuo A."/>
            <person name="Liang C."/>
            <person name="Lipzen A."/>
            <person name="Lutzoni F."/>
            <person name="Magnuson J."/>
            <person name="Mondo S."/>
            <person name="Nolan M."/>
            <person name="Ohm R."/>
            <person name="Pangilinan J."/>
            <person name="Park H.-J."/>
            <person name="Ramirez L."/>
            <person name="Alfaro M."/>
            <person name="Sun H."/>
            <person name="Tritt A."/>
            <person name="Yoshinaga Y."/>
            <person name="Zwiers L.-H."/>
            <person name="Turgeon B."/>
            <person name="Goodwin S."/>
            <person name="Spatafora J."/>
            <person name="Crous P."/>
            <person name="Grigoriev I."/>
        </authorList>
    </citation>
    <scope>NUCLEOTIDE SEQUENCE</scope>
    <source>
        <strain evidence="1">HMLAC05119</strain>
    </source>
</reference>
<name>A0A6A5R3G5_AMPQU</name>
<protein>
    <recommendedName>
        <fullName evidence="3">Cell division cycle protein 123</fullName>
    </recommendedName>
</protein>
<gene>
    <name evidence="1" type="ORF">BDU57DRAFT_489752</name>
</gene>
<keyword evidence="2" id="KW-1185">Reference proteome</keyword>
<sequence length="301" mass="33802">MKVRVIPISDIEEDKADVQSRSEGFNSEERSLRYNTASHAHTEIAKVVPETSFVHATPPWSPYDYTSWQPLIAKSQGMKEYHCFAVPPSLYQDLLLLHSSWLRTDDMPESMVDDIVDDWTSTKSGKKLASIFIDEKKWFIRLDQMSPKDSPLGGQLPCSTFPDVISKICSSMRAYGCIKHAQELVERDGSSSGTKMNLILNPWNDAMDATTEFRVFVPPPAARGVPMLWLLLKHGFTFDIALRPDGKVQLIELNPFGAMSVCGACLFNWVIDGRMLYGLDAPEIAVVLEDTQEKLLNSKKA</sequence>